<dbReference type="PROSITE" id="PS50111">
    <property type="entry name" value="CHEMOTAXIS_TRANSDUC_2"/>
    <property type="match status" value="1"/>
</dbReference>
<dbReference type="InterPro" id="IPR004089">
    <property type="entry name" value="MCPsignal_dom"/>
</dbReference>
<dbReference type="Proteomes" id="UP001139353">
    <property type="component" value="Unassembled WGS sequence"/>
</dbReference>
<dbReference type="SUPFAM" id="SSF58104">
    <property type="entry name" value="Methyl-accepting chemotaxis protein (MCP) signaling domain"/>
    <property type="match status" value="1"/>
</dbReference>
<evidence type="ECO:0000256" key="1">
    <source>
        <dbReference type="ARBA" id="ARBA00022500"/>
    </source>
</evidence>
<feature type="domain" description="Methyl-accepting transducer" evidence="5">
    <location>
        <begin position="18"/>
        <end position="256"/>
    </location>
</feature>
<protein>
    <submittedName>
        <fullName evidence="6">Methyl-accepting chemotaxis protein</fullName>
    </submittedName>
</protein>
<sequence>MFNRRPPPPPAAMPPVQSGPDYSGAIRSIATQASELGRGAAELDGVIEDVVAASSRQVAEIGQLASDMQAMVQSNRAIEASGNASRVAMGQARDAVAHVGEGVLGVVTSLRDVASAATDITQIALQTRLVAFNATVEAKRAGEAGAGFAVVAEAVKDLAAKVEQSSKLIMSTVTQLDSRIDSLAASITDNKDAAQHSAFHQALAQVEASVNEIVAATQRNLQTCQGVTAEVGTVATSVAASADTLKRVNANTRNFLKASENLAEITNECGAVTPDTPFIEAVQRGAARLSTALEDAVAQGRISMADLFDDKYAPVAGSNPAQVTTRFVALTDELFPPVQEELLAFDPKVVFCAAVDRNGYLPTHNLKFSQPQGHDPVWNAAHARNRRLFNDRTGLAAGRNERRFLLQTYRRDMGGGQRVLMKDLSAPITVQGRHWGGLRLAYSF</sequence>
<dbReference type="GO" id="GO:0007165">
    <property type="term" value="P:signal transduction"/>
    <property type="evidence" value="ECO:0007669"/>
    <property type="project" value="UniProtKB-KW"/>
</dbReference>
<reference evidence="6" key="1">
    <citation type="submission" date="2021-11" db="EMBL/GenBank/DDBJ databases">
        <title>BS-T2-15 a new species belonging to the Comamonadaceae family isolated from the soil of a French oak forest.</title>
        <authorList>
            <person name="Mieszkin S."/>
            <person name="Alain K."/>
        </authorList>
    </citation>
    <scope>NUCLEOTIDE SEQUENCE</scope>
    <source>
        <strain evidence="6">BS-T2-15</strain>
    </source>
</reference>
<gene>
    <name evidence="6" type="ORF">LPC04_17745</name>
</gene>
<name>A0A9X1YMB7_9BURK</name>
<keyword evidence="7" id="KW-1185">Reference proteome</keyword>
<dbReference type="PANTHER" id="PTHR43531">
    <property type="entry name" value="PROTEIN ICFG"/>
    <property type="match status" value="1"/>
</dbReference>
<proteinExistence type="inferred from homology"/>
<dbReference type="SMART" id="SM00283">
    <property type="entry name" value="MA"/>
    <property type="match status" value="1"/>
</dbReference>
<dbReference type="InterPro" id="IPR051310">
    <property type="entry name" value="MCP_chemotaxis"/>
</dbReference>
<accession>A0A9X1YMB7</accession>
<evidence type="ECO:0000256" key="2">
    <source>
        <dbReference type="ARBA" id="ARBA00029447"/>
    </source>
</evidence>
<dbReference type="GO" id="GO:0016020">
    <property type="term" value="C:membrane"/>
    <property type="evidence" value="ECO:0007669"/>
    <property type="project" value="InterPro"/>
</dbReference>
<comment type="caution">
    <text evidence="6">The sequence shown here is derived from an EMBL/GenBank/DDBJ whole genome shotgun (WGS) entry which is preliminary data.</text>
</comment>
<dbReference type="Pfam" id="PF00015">
    <property type="entry name" value="MCPsignal"/>
    <property type="match status" value="1"/>
</dbReference>
<keyword evidence="3" id="KW-0807">Transducer</keyword>
<evidence type="ECO:0000256" key="4">
    <source>
        <dbReference type="SAM" id="MobiDB-lite"/>
    </source>
</evidence>
<comment type="similarity">
    <text evidence="2">Belongs to the methyl-accepting chemotaxis (MCP) protein family.</text>
</comment>
<feature type="compositionally biased region" description="Pro residues" evidence="4">
    <location>
        <begin position="1"/>
        <end position="13"/>
    </location>
</feature>
<evidence type="ECO:0000259" key="5">
    <source>
        <dbReference type="PROSITE" id="PS50111"/>
    </source>
</evidence>
<dbReference type="PANTHER" id="PTHR43531:SF11">
    <property type="entry name" value="METHYL-ACCEPTING CHEMOTAXIS PROTEIN 3"/>
    <property type="match status" value="1"/>
</dbReference>
<dbReference type="AlphaFoldDB" id="A0A9X1YMB7"/>
<keyword evidence="1" id="KW-0145">Chemotaxis</keyword>
<dbReference type="RefSeq" id="WP_275683594.1">
    <property type="nucleotide sequence ID" value="NZ_JAJLJH010000005.1"/>
</dbReference>
<evidence type="ECO:0000313" key="6">
    <source>
        <dbReference type="EMBL" id="MCK9687550.1"/>
    </source>
</evidence>
<organism evidence="6 7">
    <name type="scientific">Scleromatobacter humisilvae</name>
    <dbReference type="NCBI Taxonomy" id="2897159"/>
    <lineage>
        <taxon>Bacteria</taxon>
        <taxon>Pseudomonadati</taxon>
        <taxon>Pseudomonadota</taxon>
        <taxon>Betaproteobacteria</taxon>
        <taxon>Burkholderiales</taxon>
        <taxon>Sphaerotilaceae</taxon>
        <taxon>Scleromatobacter</taxon>
    </lineage>
</organism>
<dbReference type="GO" id="GO:0006935">
    <property type="term" value="P:chemotaxis"/>
    <property type="evidence" value="ECO:0007669"/>
    <property type="project" value="UniProtKB-KW"/>
</dbReference>
<dbReference type="Gene3D" id="1.10.287.950">
    <property type="entry name" value="Methyl-accepting chemotaxis protein"/>
    <property type="match status" value="1"/>
</dbReference>
<evidence type="ECO:0000256" key="3">
    <source>
        <dbReference type="PROSITE-ProRule" id="PRU00284"/>
    </source>
</evidence>
<evidence type="ECO:0000313" key="7">
    <source>
        <dbReference type="Proteomes" id="UP001139353"/>
    </source>
</evidence>
<feature type="region of interest" description="Disordered" evidence="4">
    <location>
        <begin position="1"/>
        <end position="23"/>
    </location>
</feature>
<dbReference type="EMBL" id="JAJLJH010000005">
    <property type="protein sequence ID" value="MCK9687550.1"/>
    <property type="molecule type" value="Genomic_DNA"/>
</dbReference>